<name>A0A2K9P478_9FIRM</name>
<organism evidence="1 2">
    <name type="scientific">Monoglobus pectinilyticus</name>
    <dbReference type="NCBI Taxonomy" id="1981510"/>
    <lineage>
        <taxon>Bacteria</taxon>
        <taxon>Bacillati</taxon>
        <taxon>Bacillota</taxon>
        <taxon>Clostridia</taxon>
        <taxon>Monoglobales</taxon>
        <taxon>Monoglobaceae</taxon>
        <taxon>Monoglobus</taxon>
    </lineage>
</organism>
<reference evidence="1 2" key="1">
    <citation type="submission" date="2017-04" db="EMBL/GenBank/DDBJ databases">
        <title>Monoglobus pectinilyticus 14 draft genome.</title>
        <authorList>
            <person name="Kim C."/>
            <person name="Rosendale D.I."/>
            <person name="Kelly W.J."/>
            <person name="Tannock G.W."/>
            <person name="Patchett M.L."/>
            <person name="Jordens J.Z."/>
        </authorList>
    </citation>
    <scope>NUCLEOTIDE SEQUENCE [LARGE SCALE GENOMIC DNA]</scope>
    <source>
        <strain evidence="1 2">14</strain>
    </source>
</reference>
<dbReference type="KEGG" id="mpec:B9O19_01918"/>
<keyword evidence="2" id="KW-1185">Reference proteome</keyword>
<protein>
    <submittedName>
        <fullName evidence="1">Uncharacterized protein</fullName>
    </submittedName>
</protein>
<accession>A0A2K9P478</accession>
<dbReference type="AlphaFoldDB" id="A0A2K9P478"/>
<sequence>MESGAKHGHKNSDGTFGIIKREVRLEGSAECVECVFEGFLRCCYEIELREHELVSIEYLLTIGHDKFRHYGIKAIMRNKDNDILDCSVAENRFATLTECIIKMQMLAKDKVLPCTLPYVV</sequence>
<evidence type="ECO:0000313" key="1">
    <source>
        <dbReference type="EMBL" id="AUO20065.1"/>
    </source>
</evidence>
<dbReference type="Proteomes" id="UP000235589">
    <property type="component" value="Chromosome"/>
</dbReference>
<proteinExistence type="predicted"/>
<gene>
    <name evidence="1" type="ORF">B9O19_01918</name>
</gene>
<evidence type="ECO:0000313" key="2">
    <source>
        <dbReference type="Proteomes" id="UP000235589"/>
    </source>
</evidence>
<dbReference type="EMBL" id="CP020991">
    <property type="protein sequence ID" value="AUO20065.1"/>
    <property type="molecule type" value="Genomic_DNA"/>
</dbReference>